<dbReference type="Proteomes" id="UP000077164">
    <property type="component" value="Unassembled WGS sequence"/>
</dbReference>
<dbReference type="OrthoDB" id="1098521at2"/>
<reference evidence="2 3" key="1">
    <citation type="submission" date="2016-03" db="EMBL/GenBank/DDBJ databases">
        <title>Draft genome sequence of Flavobacterium fryxellicola DSM 16209.</title>
        <authorList>
            <person name="Shin S.-K."/>
            <person name="Yi H."/>
        </authorList>
    </citation>
    <scope>NUCLEOTIDE SEQUENCE [LARGE SCALE GENOMIC DNA]</scope>
    <source>
        <strain evidence="2 3">DSM 16209</strain>
    </source>
</reference>
<evidence type="ECO:0000256" key="1">
    <source>
        <dbReference type="SAM" id="Phobius"/>
    </source>
</evidence>
<accession>A0A167XZK4</accession>
<proteinExistence type="predicted"/>
<organism evidence="2 3">
    <name type="scientific">Flavobacterium fryxellicola</name>
    <dbReference type="NCBI Taxonomy" id="249352"/>
    <lineage>
        <taxon>Bacteria</taxon>
        <taxon>Pseudomonadati</taxon>
        <taxon>Bacteroidota</taxon>
        <taxon>Flavobacteriia</taxon>
        <taxon>Flavobacteriales</taxon>
        <taxon>Flavobacteriaceae</taxon>
        <taxon>Flavobacterium</taxon>
    </lineage>
</organism>
<dbReference type="AlphaFoldDB" id="A0A167XZK4"/>
<gene>
    <name evidence="2" type="ORF">FBFR_05170</name>
</gene>
<keyword evidence="3" id="KW-1185">Reference proteome</keyword>
<dbReference type="RefSeq" id="WP_066077844.1">
    <property type="nucleotide sequence ID" value="NZ_FRDK01000002.1"/>
</dbReference>
<evidence type="ECO:0000313" key="3">
    <source>
        <dbReference type="Proteomes" id="UP000077164"/>
    </source>
</evidence>
<sequence length="165" mass="18734">MELYKIEILLEKYFEGETTLAEEKALKDYFSSSDVASHLEQYSSLFGYYGVAKAQQYEKAVPVLEKQQRHNSSKMSHRSWLSVAASILVLIGVVGYVFFTTQDLKEDKKLGTFDDPEVAFKATQKALALLSNKVNVGIESVQYVEEYQIAKNKVFRKTKNKNSGI</sequence>
<dbReference type="STRING" id="249352.SAMN05444395_102428"/>
<comment type="caution">
    <text evidence="2">The sequence shown here is derived from an EMBL/GenBank/DDBJ whole genome shotgun (WGS) entry which is preliminary data.</text>
</comment>
<protein>
    <submittedName>
        <fullName evidence="2">Uncharacterized protein</fullName>
    </submittedName>
</protein>
<name>A0A167XZK4_9FLAO</name>
<evidence type="ECO:0000313" key="2">
    <source>
        <dbReference type="EMBL" id="OAB28861.1"/>
    </source>
</evidence>
<feature type="transmembrane region" description="Helical" evidence="1">
    <location>
        <begin position="79"/>
        <end position="99"/>
    </location>
</feature>
<dbReference type="EMBL" id="LVJE01000010">
    <property type="protein sequence ID" value="OAB28861.1"/>
    <property type="molecule type" value="Genomic_DNA"/>
</dbReference>
<keyword evidence="1" id="KW-1133">Transmembrane helix</keyword>
<keyword evidence="1" id="KW-0472">Membrane</keyword>
<keyword evidence="1" id="KW-0812">Transmembrane</keyword>